<dbReference type="InterPro" id="IPR003613">
    <property type="entry name" value="Ubox_domain"/>
</dbReference>
<sequence length="213" mass="25456">MVPNPEPDWDDWMWEDCSRNYIRVNKGEPNPYVEINRRKREENKTEKEKRNEEKEKNEDQQIKQLEEELAKTKTVIDKNYDMYDKLFKEDEIESLKAQKQQLIDEYTNFVKHEIPHTKERIKQTYSPFNIQQISKSGDRIITEIKELIESPISLEHFIDPFQAPSGHTFDQTDSDSIMRSGVDPITRVPLSPNHIRPHFICKHITDLIRHHTD</sequence>
<dbReference type="SUPFAM" id="SSF57850">
    <property type="entry name" value="RING/U-box"/>
    <property type="match status" value="1"/>
</dbReference>
<proteinExistence type="predicted"/>
<name>A0AAD2D3T3_EUPCR</name>
<feature type="region of interest" description="Disordered" evidence="1">
    <location>
        <begin position="25"/>
        <end position="62"/>
    </location>
</feature>
<feature type="domain" description="U-box" evidence="2">
    <location>
        <begin position="150"/>
        <end position="202"/>
    </location>
</feature>
<protein>
    <recommendedName>
        <fullName evidence="2">U-box domain-containing protein</fullName>
    </recommendedName>
</protein>
<dbReference type="Gene3D" id="3.30.40.10">
    <property type="entry name" value="Zinc/RING finger domain, C3HC4 (zinc finger)"/>
    <property type="match status" value="1"/>
</dbReference>
<keyword evidence="4" id="KW-1185">Reference proteome</keyword>
<dbReference type="GO" id="GO:0016567">
    <property type="term" value="P:protein ubiquitination"/>
    <property type="evidence" value="ECO:0007669"/>
    <property type="project" value="InterPro"/>
</dbReference>
<gene>
    <name evidence="3" type="ORF">ECRASSUSDP1_LOCUS19824</name>
</gene>
<dbReference type="Pfam" id="PF04564">
    <property type="entry name" value="U-box"/>
    <property type="match status" value="1"/>
</dbReference>
<evidence type="ECO:0000313" key="3">
    <source>
        <dbReference type="EMBL" id="CAI2378428.1"/>
    </source>
</evidence>
<evidence type="ECO:0000259" key="2">
    <source>
        <dbReference type="Pfam" id="PF04564"/>
    </source>
</evidence>
<dbReference type="GO" id="GO:0004842">
    <property type="term" value="F:ubiquitin-protein transferase activity"/>
    <property type="evidence" value="ECO:0007669"/>
    <property type="project" value="InterPro"/>
</dbReference>
<organism evidence="3 4">
    <name type="scientific">Euplotes crassus</name>
    <dbReference type="NCBI Taxonomy" id="5936"/>
    <lineage>
        <taxon>Eukaryota</taxon>
        <taxon>Sar</taxon>
        <taxon>Alveolata</taxon>
        <taxon>Ciliophora</taxon>
        <taxon>Intramacronucleata</taxon>
        <taxon>Spirotrichea</taxon>
        <taxon>Hypotrichia</taxon>
        <taxon>Euplotida</taxon>
        <taxon>Euplotidae</taxon>
        <taxon>Moneuplotes</taxon>
    </lineage>
</organism>
<dbReference type="InterPro" id="IPR013083">
    <property type="entry name" value="Znf_RING/FYVE/PHD"/>
</dbReference>
<feature type="compositionally biased region" description="Basic and acidic residues" evidence="1">
    <location>
        <begin position="35"/>
        <end position="62"/>
    </location>
</feature>
<reference evidence="3" key="1">
    <citation type="submission" date="2023-07" db="EMBL/GenBank/DDBJ databases">
        <authorList>
            <consortium name="AG Swart"/>
            <person name="Singh M."/>
            <person name="Singh A."/>
            <person name="Seah K."/>
            <person name="Emmerich C."/>
        </authorList>
    </citation>
    <scope>NUCLEOTIDE SEQUENCE</scope>
    <source>
        <strain evidence="3">DP1</strain>
    </source>
</reference>
<evidence type="ECO:0000313" key="4">
    <source>
        <dbReference type="Proteomes" id="UP001295684"/>
    </source>
</evidence>
<comment type="caution">
    <text evidence="3">The sequence shown here is derived from an EMBL/GenBank/DDBJ whole genome shotgun (WGS) entry which is preliminary data.</text>
</comment>
<accession>A0AAD2D3T3</accession>
<dbReference type="EMBL" id="CAMPGE010020151">
    <property type="protein sequence ID" value="CAI2378428.1"/>
    <property type="molecule type" value="Genomic_DNA"/>
</dbReference>
<dbReference type="AlphaFoldDB" id="A0AAD2D3T3"/>
<dbReference type="Proteomes" id="UP001295684">
    <property type="component" value="Unassembled WGS sequence"/>
</dbReference>
<evidence type="ECO:0000256" key="1">
    <source>
        <dbReference type="SAM" id="MobiDB-lite"/>
    </source>
</evidence>